<keyword evidence="3" id="KW-1185">Reference proteome</keyword>
<organism evidence="2 3">
    <name type="scientific">Chitinophaga rupis</name>
    <dbReference type="NCBI Taxonomy" id="573321"/>
    <lineage>
        <taxon>Bacteria</taxon>
        <taxon>Pseudomonadati</taxon>
        <taxon>Bacteroidota</taxon>
        <taxon>Chitinophagia</taxon>
        <taxon>Chitinophagales</taxon>
        <taxon>Chitinophagaceae</taxon>
        <taxon>Chitinophaga</taxon>
    </lineage>
</organism>
<dbReference type="PANTHER" id="PTHR43283">
    <property type="entry name" value="BETA-LACTAMASE-RELATED"/>
    <property type="match status" value="1"/>
</dbReference>
<dbReference type="PANTHER" id="PTHR43283:SF7">
    <property type="entry name" value="BETA-LACTAMASE-RELATED DOMAIN-CONTAINING PROTEIN"/>
    <property type="match status" value="1"/>
</dbReference>
<dbReference type="Gene3D" id="3.40.710.10">
    <property type="entry name" value="DD-peptidase/beta-lactamase superfamily"/>
    <property type="match status" value="1"/>
</dbReference>
<dbReference type="Proteomes" id="UP000198984">
    <property type="component" value="Unassembled WGS sequence"/>
</dbReference>
<evidence type="ECO:0000313" key="3">
    <source>
        <dbReference type="Proteomes" id="UP000198984"/>
    </source>
</evidence>
<accession>A0A1H7LVM4</accession>
<dbReference type="RefSeq" id="WP_202909151.1">
    <property type="nucleotide sequence ID" value="NZ_FOBB01000001.1"/>
</dbReference>
<protein>
    <submittedName>
        <fullName evidence="2">CubicO group peptidase, beta-lactamase class C family</fullName>
    </submittedName>
</protein>
<dbReference type="InterPro" id="IPR012338">
    <property type="entry name" value="Beta-lactam/transpept-like"/>
</dbReference>
<evidence type="ECO:0000313" key="2">
    <source>
        <dbReference type="EMBL" id="SEL02545.1"/>
    </source>
</evidence>
<dbReference type="EMBL" id="FOBB01000001">
    <property type="protein sequence ID" value="SEL02545.1"/>
    <property type="molecule type" value="Genomic_DNA"/>
</dbReference>
<name>A0A1H7LVM4_9BACT</name>
<gene>
    <name evidence="2" type="ORF">SAMN04488505_1011338</name>
</gene>
<feature type="domain" description="Beta-lactamase-related" evidence="1">
    <location>
        <begin position="244"/>
        <end position="526"/>
    </location>
</feature>
<dbReference type="Pfam" id="PF00144">
    <property type="entry name" value="Beta-lactamase"/>
    <property type="match status" value="1"/>
</dbReference>
<dbReference type="SUPFAM" id="SSF56601">
    <property type="entry name" value="beta-lactamase/transpeptidase-like"/>
    <property type="match status" value="1"/>
</dbReference>
<dbReference type="InterPro" id="IPR050789">
    <property type="entry name" value="Diverse_Enzym_Activities"/>
</dbReference>
<dbReference type="AlphaFoldDB" id="A0A1H7LVM4"/>
<proteinExistence type="predicted"/>
<sequence length="551" mass="62208">MMRLPVFIFLQLFITGLYAQQKDLVANQGITSDLHRANLGRILFTAQNIPPSALQQKDILKEYTLTNKSNLFMTAFMNNSITNYLHGLSPDLTADSLVKAGNYQFALFVDGRLVYESNLYPGAPFKAVQDTATLISKPLIDNEHEGVFWSQYYWGRFLSHGGDSALTDGKHLLHMQIRPYIQLAAEVKVGEIIAEGDVLLNVHRKPEINIAKVQLHPVSPYPGLDISKDKFDSVRIKEMKANIEEGVFKHINGVVVLSKGKILIEEYFNGDDRYTLHDPRSVGKSFASTVTGIAIQEGYLKGEQQQLKEFYDLHRFENYTAEKEDVSIKDLLTMSSVFDGDDGTNSPGNEENMYPTENWVKFALDLPVNLTRPKTEWHYFTAGVVVLGDILNKTVPGGLEKYADLKLFKPLGITQYEWPYTPQHVPNTAGGIRLRALDFAKYGQLYKNEGKWNGTQILTREWVAKTFTKHKVIPGRKEEYYGYLFWNKQFNVAGKQLNAFYCAGNGGNSIFIFPDQPWVVVITASAYGAAYAHPQVAKMMTTYILPALLNK</sequence>
<evidence type="ECO:0000259" key="1">
    <source>
        <dbReference type="Pfam" id="PF00144"/>
    </source>
</evidence>
<dbReference type="STRING" id="573321.SAMN04488505_1011338"/>
<reference evidence="2 3" key="1">
    <citation type="submission" date="2016-10" db="EMBL/GenBank/DDBJ databases">
        <authorList>
            <person name="de Groot N.N."/>
        </authorList>
    </citation>
    <scope>NUCLEOTIDE SEQUENCE [LARGE SCALE GENOMIC DNA]</scope>
    <source>
        <strain evidence="2 3">DSM 21039</strain>
    </source>
</reference>
<dbReference type="InterPro" id="IPR001466">
    <property type="entry name" value="Beta-lactam-related"/>
</dbReference>